<dbReference type="SUPFAM" id="SSF63411">
    <property type="entry name" value="LuxS/MPP-like metallohydrolase"/>
    <property type="match status" value="1"/>
</dbReference>
<accession>A0A915NGL3</accession>
<evidence type="ECO:0000313" key="2">
    <source>
        <dbReference type="WBParaSite" id="scf7180000417131.g961"/>
    </source>
</evidence>
<sequence length="118" mass="13254">NDVLNNELNNELFSAAQQKLIGELFNNESTVKSASRNAVLSSFQGVSTDFTKSLSRRIKNITKNTVKHLAEQSFRDLTDDKRSLTAISSNDESNVKSLFSNAFIVRELEKLQMEPTID</sequence>
<keyword evidence="1" id="KW-1185">Reference proteome</keyword>
<reference evidence="2" key="1">
    <citation type="submission" date="2022-11" db="UniProtKB">
        <authorList>
            <consortium name="WormBaseParasite"/>
        </authorList>
    </citation>
    <scope>IDENTIFICATION</scope>
</reference>
<name>A0A915NGL3_9BILA</name>
<dbReference type="GO" id="GO:0046872">
    <property type="term" value="F:metal ion binding"/>
    <property type="evidence" value="ECO:0007669"/>
    <property type="project" value="InterPro"/>
</dbReference>
<organism evidence="1 2">
    <name type="scientific">Meloidogyne floridensis</name>
    <dbReference type="NCBI Taxonomy" id="298350"/>
    <lineage>
        <taxon>Eukaryota</taxon>
        <taxon>Metazoa</taxon>
        <taxon>Ecdysozoa</taxon>
        <taxon>Nematoda</taxon>
        <taxon>Chromadorea</taxon>
        <taxon>Rhabditida</taxon>
        <taxon>Tylenchina</taxon>
        <taxon>Tylenchomorpha</taxon>
        <taxon>Tylenchoidea</taxon>
        <taxon>Meloidogynidae</taxon>
        <taxon>Meloidogyninae</taxon>
        <taxon>Meloidogyne</taxon>
    </lineage>
</organism>
<dbReference type="AlphaFoldDB" id="A0A915NGL3"/>
<proteinExistence type="predicted"/>
<evidence type="ECO:0000313" key="1">
    <source>
        <dbReference type="Proteomes" id="UP000887560"/>
    </source>
</evidence>
<dbReference type="Proteomes" id="UP000887560">
    <property type="component" value="Unplaced"/>
</dbReference>
<protein>
    <submittedName>
        <fullName evidence="2">Uncharacterized protein</fullName>
    </submittedName>
</protein>
<dbReference type="WBParaSite" id="scf7180000417131.g961">
    <property type="protein sequence ID" value="scf7180000417131.g961"/>
    <property type="gene ID" value="scf7180000417131.g961"/>
</dbReference>
<dbReference type="Gene3D" id="3.30.830.10">
    <property type="entry name" value="Metalloenzyme, LuxS/M16 peptidase-like"/>
    <property type="match status" value="1"/>
</dbReference>
<dbReference type="InterPro" id="IPR011249">
    <property type="entry name" value="Metalloenz_LuxS/M16"/>
</dbReference>